<name>A0ABR0TJX3_AURPU</name>
<feature type="region of interest" description="Disordered" evidence="6">
    <location>
        <begin position="307"/>
        <end position="337"/>
    </location>
</feature>
<evidence type="ECO:0000256" key="2">
    <source>
        <dbReference type="ARBA" id="ARBA00022692"/>
    </source>
</evidence>
<feature type="transmembrane region" description="Helical" evidence="7">
    <location>
        <begin position="226"/>
        <end position="243"/>
    </location>
</feature>
<proteinExistence type="inferred from homology"/>
<dbReference type="InterPro" id="IPR049326">
    <property type="entry name" value="Rhodopsin_dom_fungi"/>
</dbReference>
<evidence type="ECO:0000256" key="7">
    <source>
        <dbReference type="SAM" id="Phobius"/>
    </source>
</evidence>
<comment type="caution">
    <text evidence="9">The sequence shown here is derived from an EMBL/GenBank/DDBJ whole genome shotgun (WGS) entry which is preliminary data.</text>
</comment>
<comment type="similarity">
    <text evidence="5">Belongs to the SAT4 family.</text>
</comment>
<evidence type="ECO:0000256" key="5">
    <source>
        <dbReference type="ARBA" id="ARBA00038359"/>
    </source>
</evidence>
<evidence type="ECO:0000313" key="9">
    <source>
        <dbReference type="EMBL" id="KAK6004225.1"/>
    </source>
</evidence>
<reference evidence="9 10" key="1">
    <citation type="submission" date="2023-11" db="EMBL/GenBank/DDBJ databases">
        <title>Draft genome sequence and annotation of the polyextremotolerant black yeast-like fungus Aureobasidium pullulans NRRL 62042.</title>
        <authorList>
            <person name="Dielentheis-Frenken M.R.E."/>
            <person name="Wibberg D."/>
            <person name="Blank L.M."/>
            <person name="Tiso T."/>
        </authorList>
    </citation>
    <scope>NUCLEOTIDE SEQUENCE [LARGE SCALE GENOMIC DNA]</scope>
    <source>
        <strain evidence="9 10">NRRL 62042</strain>
    </source>
</reference>
<evidence type="ECO:0000256" key="1">
    <source>
        <dbReference type="ARBA" id="ARBA00004141"/>
    </source>
</evidence>
<dbReference type="EMBL" id="JASGXD010000008">
    <property type="protein sequence ID" value="KAK6004225.1"/>
    <property type="molecule type" value="Genomic_DNA"/>
</dbReference>
<dbReference type="InterPro" id="IPR052337">
    <property type="entry name" value="SAT4-like"/>
</dbReference>
<feature type="transmembrane region" description="Helical" evidence="7">
    <location>
        <begin position="263"/>
        <end position="285"/>
    </location>
</feature>
<dbReference type="PANTHER" id="PTHR33048">
    <property type="entry name" value="PTH11-LIKE INTEGRAL MEMBRANE PROTEIN (AFU_ORTHOLOGUE AFUA_5G11245)"/>
    <property type="match status" value="1"/>
</dbReference>
<feature type="transmembrane region" description="Helical" evidence="7">
    <location>
        <begin position="61"/>
        <end position="83"/>
    </location>
</feature>
<feature type="transmembrane region" description="Helical" evidence="7">
    <location>
        <begin position="193"/>
        <end position="214"/>
    </location>
</feature>
<keyword evidence="3 7" id="KW-1133">Transmembrane helix</keyword>
<evidence type="ECO:0000313" key="10">
    <source>
        <dbReference type="Proteomes" id="UP001341245"/>
    </source>
</evidence>
<keyword evidence="4 7" id="KW-0472">Membrane</keyword>
<dbReference type="Pfam" id="PF20684">
    <property type="entry name" value="Fung_rhodopsin"/>
    <property type="match status" value="1"/>
</dbReference>
<keyword evidence="2 7" id="KW-0812">Transmembrane</keyword>
<dbReference type="Proteomes" id="UP001341245">
    <property type="component" value="Unassembled WGS sequence"/>
</dbReference>
<keyword evidence="10" id="KW-1185">Reference proteome</keyword>
<protein>
    <recommendedName>
        <fullName evidence="8">Rhodopsin domain-containing protein</fullName>
    </recommendedName>
</protein>
<comment type="subcellular location">
    <subcellularLocation>
        <location evidence="1">Membrane</location>
        <topology evidence="1">Multi-pass membrane protein</topology>
    </subcellularLocation>
</comment>
<dbReference type="PANTHER" id="PTHR33048:SF47">
    <property type="entry name" value="INTEGRAL MEMBRANE PROTEIN-RELATED"/>
    <property type="match status" value="1"/>
</dbReference>
<evidence type="ECO:0000256" key="3">
    <source>
        <dbReference type="ARBA" id="ARBA00022989"/>
    </source>
</evidence>
<feature type="transmembrane region" description="Helical" evidence="7">
    <location>
        <begin position="103"/>
        <end position="127"/>
    </location>
</feature>
<evidence type="ECO:0000256" key="4">
    <source>
        <dbReference type="ARBA" id="ARBA00023136"/>
    </source>
</evidence>
<feature type="domain" description="Rhodopsin" evidence="8">
    <location>
        <begin position="45"/>
        <end position="290"/>
    </location>
</feature>
<feature type="transmembrane region" description="Helical" evidence="7">
    <location>
        <begin position="147"/>
        <end position="173"/>
    </location>
</feature>
<evidence type="ECO:0000259" key="8">
    <source>
        <dbReference type="Pfam" id="PF20684"/>
    </source>
</evidence>
<gene>
    <name evidence="9" type="ORF">QM012_009075</name>
</gene>
<evidence type="ECO:0000256" key="6">
    <source>
        <dbReference type="SAM" id="MobiDB-lite"/>
    </source>
</evidence>
<sequence>MAPTQYTVLWSNLVIRAANEQHTRVHLIQGVAIGLVFLAFIICTLRLAIRLKRRTASYEDSFIAIAMLFSILESGVACLAAAAGYGAVMYTLTDEQLARALMWFWWAQVLYKLTIWPTKLSILFLYLRVFGDTPNVTAFGVNFRKSVYVLMTFSAIFCVVTLIVNVLSCVPVSHYWDKNSPGHCGVDPFSWWLAQSLLNTISDIIILVLPMPLVKNLLQIPARQKFGLCLVFSLGGFVVIVTIMRITTFKTGGLGGDTTYDGAVTLCWTIVETNVSIICACLPLLRPFIARMIPGFCGGSGLRSNNSYPMAQPTTSDDSPRSKPRSSHVPERMRPRSWVGIETVIGQGDGQAASAGIHKQTEVDITTEAVSICGTDSLLRLTCQDDTIRSEESRGSESSNEHK</sequence>
<accession>A0ABR0TJX3</accession>
<organism evidence="9 10">
    <name type="scientific">Aureobasidium pullulans</name>
    <name type="common">Black yeast</name>
    <name type="synonym">Pullularia pullulans</name>
    <dbReference type="NCBI Taxonomy" id="5580"/>
    <lineage>
        <taxon>Eukaryota</taxon>
        <taxon>Fungi</taxon>
        <taxon>Dikarya</taxon>
        <taxon>Ascomycota</taxon>
        <taxon>Pezizomycotina</taxon>
        <taxon>Dothideomycetes</taxon>
        <taxon>Dothideomycetidae</taxon>
        <taxon>Dothideales</taxon>
        <taxon>Saccotheciaceae</taxon>
        <taxon>Aureobasidium</taxon>
    </lineage>
</organism>
<feature type="transmembrane region" description="Helical" evidence="7">
    <location>
        <begin position="27"/>
        <end position="49"/>
    </location>
</feature>